<feature type="region of interest" description="Disordered" evidence="5">
    <location>
        <begin position="488"/>
        <end position="507"/>
    </location>
</feature>
<dbReference type="InterPro" id="IPR045180">
    <property type="entry name" value="La_dom_prot"/>
</dbReference>
<dbReference type="SMART" id="SM00715">
    <property type="entry name" value="LA"/>
    <property type="match status" value="1"/>
</dbReference>
<reference evidence="8" key="1">
    <citation type="submission" date="2021-12" db="EMBL/GenBank/DDBJ databases">
        <title>Prjna785345.</title>
        <authorList>
            <person name="Rujirawat T."/>
            <person name="Krajaejun T."/>
        </authorList>
    </citation>
    <scope>NUCLEOTIDE SEQUENCE</scope>
    <source>
        <strain evidence="8">Pi057C3</strain>
    </source>
</reference>
<evidence type="ECO:0000256" key="3">
    <source>
        <dbReference type="ARBA" id="ARBA00023242"/>
    </source>
</evidence>
<keyword evidence="3" id="KW-0539">Nucleus</keyword>
<keyword evidence="2 4" id="KW-0694">RNA-binding</keyword>
<feature type="region of interest" description="Disordered" evidence="5">
    <location>
        <begin position="275"/>
        <end position="297"/>
    </location>
</feature>
<dbReference type="InterPro" id="IPR036388">
    <property type="entry name" value="WH-like_DNA-bd_sf"/>
</dbReference>
<evidence type="ECO:0000259" key="6">
    <source>
        <dbReference type="PROSITE" id="PS50961"/>
    </source>
</evidence>
<dbReference type="EMBL" id="JAKCXM010000012">
    <property type="protein sequence ID" value="KAJ0408378.1"/>
    <property type="molecule type" value="Genomic_DNA"/>
</dbReference>
<dbReference type="GO" id="GO:0003723">
    <property type="term" value="F:RNA binding"/>
    <property type="evidence" value="ECO:0007669"/>
    <property type="project" value="UniProtKB-UniRule"/>
</dbReference>
<dbReference type="PANTHER" id="PTHR22792">
    <property type="entry name" value="LUPUS LA PROTEIN-RELATED"/>
    <property type="match status" value="1"/>
</dbReference>
<evidence type="ECO:0000313" key="8">
    <source>
        <dbReference type="EMBL" id="KAJ0408378.1"/>
    </source>
</evidence>
<evidence type="ECO:0000256" key="2">
    <source>
        <dbReference type="ARBA" id="ARBA00022884"/>
    </source>
</evidence>
<dbReference type="InterPro" id="IPR036390">
    <property type="entry name" value="WH_DNA-bd_sf"/>
</dbReference>
<accession>A0AAD5MA81</accession>
<dbReference type="AlphaFoldDB" id="A0AAD5MA81"/>
<feature type="domain" description="XRRM" evidence="7">
    <location>
        <begin position="385"/>
        <end position="507"/>
    </location>
</feature>
<dbReference type="GO" id="GO:0006396">
    <property type="term" value="P:RNA processing"/>
    <property type="evidence" value="ECO:0007669"/>
    <property type="project" value="InterPro"/>
</dbReference>
<dbReference type="InterPro" id="IPR002344">
    <property type="entry name" value="Lupus_La"/>
</dbReference>
<dbReference type="InterPro" id="IPR006630">
    <property type="entry name" value="La_HTH"/>
</dbReference>
<comment type="subcellular location">
    <subcellularLocation>
        <location evidence="1">Nucleus</location>
    </subcellularLocation>
</comment>
<comment type="caution">
    <text evidence="8">The sequence shown here is derived from an EMBL/GenBank/DDBJ whole genome shotgun (WGS) entry which is preliminary data.</text>
</comment>
<evidence type="ECO:0000256" key="4">
    <source>
        <dbReference type="PROSITE-ProRule" id="PRU00332"/>
    </source>
</evidence>
<dbReference type="InterPro" id="IPR012677">
    <property type="entry name" value="Nucleotide-bd_a/b_plait_sf"/>
</dbReference>
<dbReference type="PANTHER" id="PTHR22792:SF132">
    <property type="entry name" value="LA-RELATED PROTEIN 1"/>
    <property type="match status" value="1"/>
</dbReference>
<protein>
    <recommendedName>
        <fullName evidence="10">HTH La-type RNA-binding domain-containing protein</fullName>
    </recommendedName>
</protein>
<dbReference type="PRINTS" id="PR00302">
    <property type="entry name" value="LUPUSLA"/>
</dbReference>
<dbReference type="Pfam" id="PF08777">
    <property type="entry name" value="RRM_3"/>
    <property type="match status" value="1"/>
</dbReference>
<name>A0AAD5MA81_PYTIN</name>
<evidence type="ECO:0000313" key="9">
    <source>
        <dbReference type="Proteomes" id="UP001209570"/>
    </source>
</evidence>
<dbReference type="PROSITE" id="PS50961">
    <property type="entry name" value="HTH_LA"/>
    <property type="match status" value="1"/>
</dbReference>
<keyword evidence="9" id="KW-1185">Reference proteome</keyword>
<evidence type="ECO:0008006" key="10">
    <source>
        <dbReference type="Google" id="ProtNLM"/>
    </source>
</evidence>
<feature type="domain" description="HTH La-type RNA-binding" evidence="6">
    <location>
        <begin position="1"/>
        <end position="89"/>
    </location>
</feature>
<dbReference type="InterPro" id="IPR014886">
    <property type="entry name" value="La_xRRM"/>
</dbReference>
<dbReference type="Gene3D" id="3.30.70.330">
    <property type="match status" value="1"/>
</dbReference>
<evidence type="ECO:0000259" key="7">
    <source>
        <dbReference type="PROSITE" id="PS51939"/>
    </source>
</evidence>
<dbReference type="CDD" id="cd07323">
    <property type="entry name" value="LAM"/>
    <property type="match status" value="1"/>
</dbReference>
<dbReference type="Pfam" id="PF05383">
    <property type="entry name" value="La"/>
    <property type="match status" value="1"/>
</dbReference>
<evidence type="ECO:0000256" key="1">
    <source>
        <dbReference type="ARBA" id="ARBA00004123"/>
    </source>
</evidence>
<gene>
    <name evidence="8" type="ORF">P43SY_003104</name>
</gene>
<proteinExistence type="predicted"/>
<evidence type="ECO:0000256" key="5">
    <source>
        <dbReference type="SAM" id="MobiDB-lite"/>
    </source>
</evidence>
<feature type="compositionally biased region" description="Basic and acidic residues" evidence="5">
    <location>
        <begin position="280"/>
        <end position="297"/>
    </location>
</feature>
<dbReference type="PROSITE" id="PS51939">
    <property type="entry name" value="XRRM"/>
    <property type="match status" value="1"/>
</dbReference>
<dbReference type="GO" id="GO:0005634">
    <property type="term" value="C:nucleus"/>
    <property type="evidence" value="ECO:0007669"/>
    <property type="project" value="UniProtKB-SubCell"/>
</dbReference>
<dbReference type="SUPFAM" id="SSF46785">
    <property type="entry name" value="Winged helix' DNA-binding domain"/>
    <property type="match status" value="1"/>
</dbReference>
<sequence length="507" mass="56519">MAALATQIKKQVEFYFSDSNFRRDKFLQEATKKYAEGFVPFSVLFTFKKLAALTTDPTELAAALVDSEVVEINEAKDALRRQHALPESDDSAARTLVLAGLGSTLPMVDDIKNALAVLEVEPLYIYRKSINRKFAGVAHVELKDAATLKLVQDNADKVSILMHTPSMMPLDAYRQLSHDDQVEFEKSIRAMLVAKDVPIKQMHAYLEAFQPVWAEDALLRGRVKLSTEKKELLVLYTQVSFAEKARDLVSSSHPIVIDGQTLAFELVTDAAAIAARPRSKKEDRKSKDNKRKREPEGKAIHISNIASRVRLDDIKKLLARVMDPAERSPFIQYEGLDTAKFVVSDAAQATALFEKLQALEDAELGGQKVAFHLLERDEELQVEISYEKGLIVAFRDVSGEISRDDIKNAINEKLGEKAADGEGVAFIKYQMNEPSGFLRVTSAALAQDVLALFASGSLEVNGVKLASASLLEGEEEKAFWVEARNARSSRFKQAQKNKHQMKRGRKH</sequence>
<dbReference type="Proteomes" id="UP001209570">
    <property type="component" value="Unassembled WGS sequence"/>
</dbReference>
<organism evidence="8 9">
    <name type="scientific">Pythium insidiosum</name>
    <name type="common">Pythiosis disease agent</name>
    <dbReference type="NCBI Taxonomy" id="114742"/>
    <lineage>
        <taxon>Eukaryota</taxon>
        <taxon>Sar</taxon>
        <taxon>Stramenopiles</taxon>
        <taxon>Oomycota</taxon>
        <taxon>Peronosporomycetes</taxon>
        <taxon>Pythiales</taxon>
        <taxon>Pythiaceae</taxon>
        <taxon>Pythium</taxon>
    </lineage>
</organism>
<dbReference type="Gene3D" id="1.10.10.10">
    <property type="entry name" value="Winged helix-like DNA-binding domain superfamily/Winged helix DNA-binding domain"/>
    <property type="match status" value="1"/>
</dbReference>
<dbReference type="GO" id="GO:0005737">
    <property type="term" value="C:cytoplasm"/>
    <property type="evidence" value="ECO:0007669"/>
    <property type="project" value="UniProtKB-ARBA"/>
</dbReference>
<dbReference type="GO" id="GO:1990904">
    <property type="term" value="C:ribonucleoprotein complex"/>
    <property type="evidence" value="ECO:0007669"/>
    <property type="project" value="UniProtKB-UniRule"/>
</dbReference>